<evidence type="ECO:0000313" key="3">
    <source>
        <dbReference type="Proteomes" id="UP000325780"/>
    </source>
</evidence>
<reference evidence="2 3" key="1">
    <citation type="submission" date="2019-04" db="EMBL/GenBank/DDBJ databases">
        <title>Friends and foes A comparative genomics study of 23 Aspergillus species from section Flavi.</title>
        <authorList>
            <consortium name="DOE Joint Genome Institute"/>
            <person name="Kjaerbolling I."/>
            <person name="Vesth T."/>
            <person name="Frisvad J.C."/>
            <person name="Nybo J.L."/>
            <person name="Theobald S."/>
            <person name="Kildgaard S."/>
            <person name="Isbrandt T."/>
            <person name="Kuo A."/>
            <person name="Sato A."/>
            <person name="Lyhne E.K."/>
            <person name="Kogle M.E."/>
            <person name="Wiebenga A."/>
            <person name="Kun R.S."/>
            <person name="Lubbers R.J."/>
            <person name="Makela M.R."/>
            <person name="Barry K."/>
            <person name="Chovatia M."/>
            <person name="Clum A."/>
            <person name="Daum C."/>
            <person name="Haridas S."/>
            <person name="He G."/>
            <person name="LaButti K."/>
            <person name="Lipzen A."/>
            <person name="Mondo S."/>
            <person name="Riley R."/>
            <person name="Salamov A."/>
            <person name="Simmons B.A."/>
            <person name="Magnuson J.K."/>
            <person name="Henrissat B."/>
            <person name="Mortensen U.H."/>
            <person name="Larsen T.O."/>
            <person name="Devries R.P."/>
            <person name="Grigoriev I.V."/>
            <person name="Machida M."/>
            <person name="Baker S.E."/>
            <person name="Andersen M.R."/>
        </authorList>
    </citation>
    <scope>NUCLEOTIDE SEQUENCE [LARGE SCALE GENOMIC DNA]</scope>
    <source>
        <strain evidence="2 3">IBT 18842</strain>
    </source>
</reference>
<sequence length="101" mass="11494">MTVVRMPPESEVAFHRAQCGGHEPLQLVEEEIDGYIDAWLHALNFFQASCTGTPWVFAFVFYLFLFLFHPLNVLIYVKQRNSLTGIRVRIISSLLKLAAPG</sequence>
<keyword evidence="1" id="KW-0472">Membrane</keyword>
<keyword evidence="3" id="KW-1185">Reference proteome</keyword>
<evidence type="ECO:0000256" key="1">
    <source>
        <dbReference type="SAM" id="Phobius"/>
    </source>
</evidence>
<protein>
    <submittedName>
        <fullName evidence="2">Uncharacterized protein</fullName>
    </submittedName>
</protein>
<name>A0A5N6TR30_ASPAV</name>
<feature type="transmembrane region" description="Helical" evidence="1">
    <location>
        <begin position="55"/>
        <end position="77"/>
    </location>
</feature>
<keyword evidence="1" id="KW-0812">Transmembrane</keyword>
<evidence type="ECO:0000313" key="2">
    <source>
        <dbReference type="EMBL" id="KAE8148785.1"/>
    </source>
</evidence>
<accession>A0A5N6TR30</accession>
<keyword evidence="1" id="KW-1133">Transmembrane helix</keyword>
<dbReference type="Proteomes" id="UP000325780">
    <property type="component" value="Unassembled WGS sequence"/>
</dbReference>
<organism evidence="2 3">
    <name type="scientific">Aspergillus avenaceus</name>
    <dbReference type="NCBI Taxonomy" id="36643"/>
    <lineage>
        <taxon>Eukaryota</taxon>
        <taxon>Fungi</taxon>
        <taxon>Dikarya</taxon>
        <taxon>Ascomycota</taxon>
        <taxon>Pezizomycotina</taxon>
        <taxon>Eurotiomycetes</taxon>
        <taxon>Eurotiomycetidae</taxon>
        <taxon>Eurotiales</taxon>
        <taxon>Aspergillaceae</taxon>
        <taxon>Aspergillus</taxon>
        <taxon>Aspergillus subgen. Circumdati</taxon>
    </lineage>
</organism>
<dbReference type="AlphaFoldDB" id="A0A5N6TR30"/>
<proteinExistence type="predicted"/>
<gene>
    <name evidence="2" type="ORF">BDV25DRAFT_141431</name>
</gene>
<dbReference type="EMBL" id="ML742146">
    <property type="protein sequence ID" value="KAE8148785.1"/>
    <property type="molecule type" value="Genomic_DNA"/>
</dbReference>